<feature type="region of interest" description="Disordered" evidence="1">
    <location>
        <begin position="306"/>
        <end position="333"/>
    </location>
</feature>
<feature type="region of interest" description="Disordered" evidence="1">
    <location>
        <begin position="231"/>
        <end position="281"/>
    </location>
</feature>
<organism evidence="3 4">
    <name type="scientific">Ramazzottius varieornatus</name>
    <name type="common">Water bear</name>
    <name type="synonym">Tardigrade</name>
    <dbReference type="NCBI Taxonomy" id="947166"/>
    <lineage>
        <taxon>Eukaryota</taxon>
        <taxon>Metazoa</taxon>
        <taxon>Ecdysozoa</taxon>
        <taxon>Tardigrada</taxon>
        <taxon>Eutardigrada</taxon>
        <taxon>Parachela</taxon>
        <taxon>Hypsibioidea</taxon>
        <taxon>Ramazzottiidae</taxon>
        <taxon>Ramazzottius</taxon>
    </lineage>
</organism>
<proteinExistence type="predicted"/>
<keyword evidence="2" id="KW-1133">Transmembrane helix</keyword>
<comment type="caution">
    <text evidence="3">The sequence shown here is derived from an EMBL/GenBank/DDBJ whole genome shotgun (WGS) entry which is preliminary data.</text>
</comment>
<sequence>MKQADQLRHTALEREQMAPEFVDAPWQRFIRVKDTFGSKEVSLPRVHWITGWIRTIIWIQILIPLTCLVIDAVSDQQTPKDIKWDTEDAYHNKFTLHYAYEGWYAAYWANGLTLCVGVYGLWVYYVPSAYLNAKIETRLRRIQNYLCAIAVIGSAIASYFELRKWQVVSKGLIKKNTAELQIPFSFSLVTAFFQLLPGTASLFLPVLGTLIITESNRFFLADIPRFSCQGDSTDDLNTDENGDNPCQMAEDPDDEEWDPDTELDERQLPEDTVAAGGITDPTIKRRKVSDVTGKLSVHLQDLIEQHMQRSGQESHTLLPARSKTAPVDPPAIA</sequence>
<dbReference type="EMBL" id="BDGG01000001">
    <property type="protein sequence ID" value="GAU87517.1"/>
    <property type="molecule type" value="Genomic_DNA"/>
</dbReference>
<feature type="transmembrane region" description="Helical" evidence="2">
    <location>
        <begin position="182"/>
        <end position="207"/>
    </location>
</feature>
<reference evidence="3 4" key="1">
    <citation type="journal article" date="2016" name="Nat. Commun.">
        <title>Extremotolerant tardigrade genome and improved radiotolerance of human cultured cells by tardigrade-unique protein.</title>
        <authorList>
            <person name="Hashimoto T."/>
            <person name="Horikawa D.D."/>
            <person name="Saito Y."/>
            <person name="Kuwahara H."/>
            <person name="Kozuka-Hata H."/>
            <person name="Shin-I T."/>
            <person name="Minakuchi Y."/>
            <person name="Ohishi K."/>
            <person name="Motoyama A."/>
            <person name="Aizu T."/>
            <person name="Enomoto A."/>
            <person name="Kondo K."/>
            <person name="Tanaka S."/>
            <person name="Hara Y."/>
            <person name="Koshikawa S."/>
            <person name="Sagara H."/>
            <person name="Miura T."/>
            <person name="Yokobori S."/>
            <person name="Miyagawa K."/>
            <person name="Suzuki Y."/>
            <person name="Kubo T."/>
            <person name="Oyama M."/>
            <person name="Kohara Y."/>
            <person name="Fujiyama A."/>
            <person name="Arakawa K."/>
            <person name="Katayama T."/>
            <person name="Toyoda A."/>
            <person name="Kunieda T."/>
        </authorList>
    </citation>
    <scope>NUCLEOTIDE SEQUENCE [LARGE SCALE GENOMIC DNA]</scope>
    <source>
        <strain evidence="3 4">YOKOZUNA-1</strain>
    </source>
</reference>
<name>A0A1D1UJU8_RAMVA</name>
<evidence type="ECO:0000256" key="2">
    <source>
        <dbReference type="SAM" id="Phobius"/>
    </source>
</evidence>
<gene>
    <name evidence="3" type="primary">RvY_00349-1</name>
    <name evidence="3" type="synonym">RvY_00349.1</name>
    <name evidence="3" type="ORF">RvY_00349</name>
</gene>
<feature type="transmembrane region" description="Helical" evidence="2">
    <location>
        <begin position="145"/>
        <end position="162"/>
    </location>
</feature>
<feature type="transmembrane region" description="Helical" evidence="2">
    <location>
        <begin position="105"/>
        <end position="125"/>
    </location>
</feature>
<feature type="transmembrane region" description="Helical" evidence="2">
    <location>
        <begin position="55"/>
        <end position="74"/>
    </location>
</feature>
<feature type="compositionally biased region" description="Acidic residues" evidence="1">
    <location>
        <begin position="232"/>
        <end position="242"/>
    </location>
</feature>
<evidence type="ECO:0000256" key="1">
    <source>
        <dbReference type="SAM" id="MobiDB-lite"/>
    </source>
</evidence>
<keyword evidence="2" id="KW-0812">Transmembrane</keyword>
<protein>
    <submittedName>
        <fullName evidence="3">Uncharacterized protein</fullName>
    </submittedName>
</protein>
<dbReference type="Proteomes" id="UP000186922">
    <property type="component" value="Unassembled WGS sequence"/>
</dbReference>
<evidence type="ECO:0000313" key="4">
    <source>
        <dbReference type="Proteomes" id="UP000186922"/>
    </source>
</evidence>
<dbReference type="AlphaFoldDB" id="A0A1D1UJU8"/>
<keyword evidence="2" id="KW-0472">Membrane</keyword>
<dbReference type="OrthoDB" id="10629789at2759"/>
<accession>A0A1D1UJU8</accession>
<feature type="compositionally biased region" description="Acidic residues" evidence="1">
    <location>
        <begin position="250"/>
        <end position="263"/>
    </location>
</feature>
<keyword evidence="4" id="KW-1185">Reference proteome</keyword>
<evidence type="ECO:0000313" key="3">
    <source>
        <dbReference type="EMBL" id="GAU87517.1"/>
    </source>
</evidence>